<keyword evidence="2" id="KW-0812">Transmembrane</keyword>
<dbReference type="Gene3D" id="3.40.50.1820">
    <property type="entry name" value="alpha/beta hydrolase"/>
    <property type="match status" value="2"/>
</dbReference>
<evidence type="ECO:0000256" key="2">
    <source>
        <dbReference type="SAM" id="Phobius"/>
    </source>
</evidence>
<evidence type="ECO:0000256" key="1">
    <source>
        <dbReference type="SAM" id="MobiDB-lite"/>
    </source>
</evidence>
<dbReference type="Proteomes" id="UP000195879">
    <property type="component" value="Unassembled WGS sequence"/>
</dbReference>
<dbReference type="SUPFAM" id="SSF53474">
    <property type="entry name" value="alpha/beta-Hydrolases"/>
    <property type="match status" value="1"/>
</dbReference>
<organism evidence="4 5">
    <name type="scientific">Plasmodium chabaudi adami</name>
    <dbReference type="NCBI Taxonomy" id="5826"/>
    <lineage>
        <taxon>Eukaryota</taxon>
        <taxon>Sar</taxon>
        <taxon>Alveolata</taxon>
        <taxon>Apicomplexa</taxon>
        <taxon>Aconoidasida</taxon>
        <taxon>Haemosporida</taxon>
        <taxon>Plasmodiidae</taxon>
        <taxon>Plasmodium</taxon>
        <taxon>Plasmodium (Vinckeia)</taxon>
    </lineage>
</organism>
<gene>
    <name evidence="4" type="ORF">PCHDK_000525600</name>
</gene>
<evidence type="ECO:0000313" key="5">
    <source>
        <dbReference type="Proteomes" id="UP000195879"/>
    </source>
</evidence>
<feature type="compositionally biased region" description="Polar residues" evidence="1">
    <location>
        <begin position="148"/>
        <end position="172"/>
    </location>
</feature>
<feature type="compositionally biased region" description="Basic and acidic residues" evidence="1">
    <location>
        <begin position="179"/>
        <end position="206"/>
    </location>
</feature>
<reference evidence="4 5" key="1">
    <citation type="submission" date="2016-08" db="EMBL/GenBank/DDBJ databases">
        <authorList>
            <consortium name="Pathogen Informatics"/>
        </authorList>
    </citation>
    <scope>NUCLEOTIDE SEQUENCE [LARGE SCALE GENOMIC DNA]</scope>
    <source>
        <strain evidence="4 5">DK</strain>
    </source>
</reference>
<evidence type="ECO:0000259" key="3">
    <source>
        <dbReference type="Pfam" id="PF12146"/>
    </source>
</evidence>
<evidence type="ECO:0000313" key="4">
    <source>
        <dbReference type="EMBL" id="SCL91526.1"/>
    </source>
</evidence>
<keyword evidence="2" id="KW-1133">Transmembrane helix</keyword>
<dbReference type="InterPro" id="IPR029058">
    <property type="entry name" value="AB_hydrolase_fold"/>
</dbReference>
<feature type="region of interest" description="Disordered" evidence="1">
    <location>
        <begin position="148"/>
        <end position="293"/>
    </location>
</feature>
<dbReference type="Pfam" id="PF12146">
    <property type="entry name" value="Hydrolase_4"/>
    <property type="match status" value="2"/>
</dbReference>
<feature type="compositionally biased region" description="Polar residues" evidence="1">
    <location>
        <begin position="259"/>
        <end position="284"/>
    </location>
</feature>
<accession>A0A1D3L9R1</accession>
<dbReference type="EMBL" id="FMIO01000356">
    <property type="protein sequence ID" value="SCL91526.1"/>
    <property type="molecule type" value="Genomic_DNA"/>
</dbReference>
<feature type="domain" description="Serine aminopeptidase S33" evidence="3">
    <location>
        <begin position="94"/>
        <end position="146"/>
    </location>
</feature>
<dbReference type="NCBIfam" id="TIGR01607">
    <property type="entry name" value="PST-A"/>
    <property type="match status" value="1"/>
</dbReference>
<protein>
    <submittedName>
        <fullName evidence="4">Lysophospholipase, putative</fullName>
    </submittedName>
</protein>
<name>A0A1D3L9R1_PLACE</name>
<keyword evidence="2" id="KW-0472">Membrane</keyword>
<dbReference type="InterPro" id="IPR051044">
    <property type="entry name" value="MAG_DAG_Lipase"/>
</dbReference>
<dbReference type="InterPro" id="IPR022742">
    <property type="entry name" value="Hydrolase_4"/>
</dbReference>
<sequence length="668" mass="77185">MVTEEIELSNDELKSTTQCKLDGDPKIGWLRNKNGLLLKTYGWLVNNAIGIIFLIHGLKSHTRLTYMNINLKMPNNNEDIVIDDNNYYIYKDSWIEHFNKIGYSVYALDLQGHGESQSFGNLRGNFNYFDDLVDDVIQYMNQIQDEISNDNQTDYEIPNDNQTDYEIPNDNQMGDEISNDNKKDDEISNDNKKDDDIPNDNKKDDEISNDSQMGDEISNDNQMGDEISNDNKKDDEISNDNQMGDEISNDNKKDDEIPNDNQTDYEILNDNQTNDDISNDNQASDESHDIVTPPKKRLPMYIIGHSMGGNIALRILELLGKEKEDSINAGNKNNYKKFNIILDNYIDTSELYNDMEEDMIDDVYDMNNSNNFAIENINNADFITNSNDYDSENSRFSTSDTTNSIVSDQYEGCYNYLDKLNIKGCASLSGMMRIKTPLDAGNKTFKYLCLPIINFLSRVAPHALISAESRYKRSEYVANICKHDKFRNNTGIKFKCMAELIKATITLDCNIDYLPKDIPLLFIHSIDDTICCYKGSAFFYDKAKVDRKELYIVENMNHAITAEPGNEEILKSIIDWIHDLERNDEDEIGDEIENEIRDEIENEIKGENENDKELYIVDGTNDDITEEPKDEYFLKRFIDWIWNFRMNSEDEIDDEIGDEIEDEKESEI</sequence>
<feature type="transmembrane region" description="Helical" evidence="2">
    <location>
        <begin position="40"/>
        <end position="58"/>
    </location>
</feature>
<feature type="domain" description="Serine aminopeptidase S33" evidence="3">
    <location>
        <begin position="421"/>
        <end position="564"/>
    </location>
</feature>
<proteinExistence type="predicted"/>
<dbReference type="PANTHER" id="PTHR11614">
    <property type="entry name" value="PHOSPHOLIPASE-RELATED"/>
    <property type="match status" value="1"/>
</dbReference>
<dbReference type="AlphaFoldDB" id="A0A1D3L9R1"/>
<dbReference type="InterPro" id="IPR006494">
    <property type="entry name" value="PST_A"/>
</dbReference>